<name>A0A9P4L6Y3_9PLEO</name>
<dbReference type="Pfam" id="PF13561">
    <property type="entry name" value="adh_short_C2"/>
    <property type="match status" value="1"/>
</dbReference>
<comment type="caution">
    <text evidence="5">The sequence shown here is derived from an EMBL/GenBank/DDBJ whole genome shotgun (WGS) entry which is preliminary data.</text>
</comment>
<gene>
    <name evidence="5" type="ORF">K460DRAFT_343851</name>
</gene>
<dbReference type="Proteomes" id="UP000800039">
    <property type="component" value="Unassembled WGS sequence"/>
</dbReference>
<feature type="region of interest" description="Disordered" evidence="4">
    <location>
        <begin position="197"/>
        <end position="222"/>
    </location>
</feature>
<keyword evidence="2" id="KW-0521">NADP</keyword>
<reference evidence="5" key="1">
    <citation type="submission" date="2020-01" db="EMBL/GenBank/DDBJ databases">
        <authorList>
            <consortium name="DOE Joint Genome Institute"/>
            <person name="Haridas S."/>
            <person name="Albert R."/>
            <person name="Binder M."/>
            <person name="Bloem J."/>
            <person name="Labutti K."/>
            <person name="Salamov A."/>
            <person name="Andreopoulos B."/>
            <person name="Baker S.E."/>
            <person name="Barry K."/>
            <person name="Bills G."/>
            <person name="Bluhm B.H."/>
            <person name="Cannon C."/>
            <person name="Castanera R."/>
            <person name="Culley D.E."/>
            <person name="Daum C."/>
            <person name="Ezra D."/>
            <person name="Gonzalez J.B."/>
            <person name="Henrissat B."/>
            <person name="Kuo A."/>
            <person name="Liang C."/>
            <person name="Lipzen A."/>
            <person name="Lutzoni F."/>
            <person name="Magnuson J."/>
            <person name="Mondo S."/>
            <person name="Nolan M."/>
            <person name="Ohm R."/>
            <person name="Pangilinan J."/>
            <person name="Park H.-J."/>
            <person name="Ramirez L."/>
            <person name="Alfaro M."/>
            <person name="Sun H."/>
            <person name="Tritt A."/>
            <person name="Yoshinaga Y."/>
            <person name="Zwiers L.-H."/>
            <person name="Turgeon B.G."/>
            <person name="Goodwin S.B."/>
            <person name="Spatafora J.W."/>
            <person name="Crous P.W."/>
            <person name="Grigoriev I.V."/>
        </authorList>
    </citation>
    <scope>NUCLEOTIDE SEQUENCE</scope>
    <source>
        <strain evidence="5">CBS 394.84</strain>
    </source>
</reference>
<accession>A0A9P4L6Y3</accession>
<feature type="compositionally biased region" description="Polar residues" evidence="4">
    <location>
        <begin position="197"/>
        <end position="217"/>
    </location>
</feature>
<dbReference type="InterPro" id="IPR002347">
    <property type="entry name" value="SDR_fam"/>
</dbReference>
<dbReference type="PANTHER" id="PTHR43008">
    <property type="entry name" value="BENZIL REDUCTASE"/>
    <property type="match status" value="1"/>
</dbReference>
<dbReference type="GeneID" id="63848484"/>
<dbReference type="InterPro" id="IPR036291">
    <property type="entry name" value="NAD(P)-bd_dom_sf"/>
</dbReference>
<dbReference type="SUPFAM" id="SSF51735">
    <property type="entry name" value="NAD(P)-binding Rossmann-fold domains"/>
    <property type="match status" value="1"/>
</dbReference>
<proteinExistence type="inferred from homology"/>
<dbReference type="GO" id="GO:0050664">
    <property type="term" value="F:oxidoreductase activity, acting on NAD(P)H, oxygen as acceptor"/>
    <property type="evidence" value="ECO:0007669"/>
    <property type="project" value="TreeGrafter"/>
</dbReference>
<dbReference type="PRINTS" id="PR00081">
    <property type="entry name" value="GDHRDH"/>
</dbReference>
<sequence>MTRPAPSHVATGDLFRLEERTVLISGGAGAVGTTVGKAILESGGDVVFVDIVAQPNTDTWKAIEEAARLNNTKAIYQQLDVQDEDSITSAFLAINPQLRHSIRGLVSCAAISGESDACDYPIATFRKILDVNITGTFLIARAVAKEMHRANVPGSIVLIASISGHISNHGINTSAYNASKAAVHQLARSLAAEWGHPQNTFPGSTQSATNSNPSTESRGVYPPIRVNAISPGHIDTPLSEEARKRGLTVEWARQNMLGRISVAEEYRAPVLFLLGEGSSYMTGADLRVDGGHCAW</sequence>
<dbReference type="Pfam" id="PF00106">
    <property type="entry name" value="adh_short"/>
    <property type="match status" value="1"/>
</dbReference>
<dbReference type="EMBL" id="ML976617">
    <property type="protein sequence ID" value="KAF1844461.1"/>
    <property type="molecule type" value="Genomic_DNA"/>
</dbReference>
<keyword evidence="3" id="KW-0560">Oxidoreductase</keyword>
<keyword evidence="6" id="KW-1185">Reference proteome</keyword>
<evidence type="ECO:0000256" key="1">
    <source>
        <dbReference type="ARBA" id="ARBA00006484"/>
    </source>
</evidence>
<dbReference type="RefSeq" id="XP_040787024.1">
    <property type="nucleotide sequence ID" value="XM_040931232.1"/>
</dbReference>
<protein>
    <submittedName>
        <fullName evidence="5">NAD(P)-binding protein</fullName>
    </submittedName>
</protein>
<dbReference type="GO" id="GO:0016616">
    <property type="term" value="F:oxidoreductase activity, acting on the CH-OH group of donors, NAD or NADP as acceptor"/>
    <property type="evidence" value="ECO:0007669"/>
    <property type="project" value="UniProtKB-ARBA"/>
</dbReference>
<comment type="similarity">
    <text evidence="1">Belongs to the short-chain dehydrogenases/reductases (SDR) family.</text>
</comment>
<dbReference type="Gene3D" id="3.40.50.720">
    <property type="entry name" value="NAD(P)-binding Rossmann-like Domain"/>
    <property type="match status" value="1"/>
</dbReference>
<evidence type="ECO:0000256" key="3">
    <source>
        <dbReference type="ARBA" id="ARBA00023002"/>
    </source>
</evidence>
<dbReference type="PANTHER" id="PTHR43008:SF4">
    <property type="entry name" value="CHAIN DEHYDROGENASE, PUTATIVE (AFU_ORTHOLOGUE AFUA_4G08710)-RELATED"/>
    <property type="match status" value="1"/>
</dbReference>
<evidence type="ECO:0000256" key="4">
    <source>
        <dbReference type="SAM" id="MobiDB-lite"/>
    </source>
</evidence>
<dbReference type="PROSITE" id="PS00061">
    <property type="entry name" value="ADH_SHORT"/>
    <property type="match status" value="1"/>
</dbReference>
<dbReference type="OrthoDB" id="1669814at2759"/>
<dbReference type="InterPro" id="IPR020904">
    <property type="entry name" value="Sc_DH/Rdtase_CS"/>
</dbReference>
<evidence type="ECO:0000313" key="5">
    <source>
        <dbReference type="EMBL" id="KAF1844461.1"/>
    </source>
</evidence>
<evidence type="ECO:0000256" key="2">
    <source>
        <dbReference type="ARBA" id="ARBA00022857"/>
    </source>
</evidence>
<organism evidence="5 6">
    <name type="scientific">Cucurbitaria berberidis CBS 394.84</name>
    <dbReference type="NCBI Taxonomy" id="1168544"/>
    <lineage>
        <taxon>Eukaryota</taxon>
        <taxon>Fungi</taxon>
        <taxon>Dikarya</taxon>
        <taxon>Ascomycota</taxon>
        <taxon>Pezizomycotina</taxon>
        <taxon>Dothideomycetes</taxon>
        <taxon>Pleosporomycetidae</taxon>
        <taxon>Pleosporales</taxon>
        <taxon>Pleosporineae</taxon>
        <taxon>Cucurbitariaceae</taxon>
        <taxon>Cucurbitaria</taxon>
    </lineage>
</organism>
<evidence type="ECO:0000313" key="6">
    <source>
        <dbReference type="Proteomes" id="UP000800039"/>
    </source>
</evidence>
<dbReference type="AlphaFoldDB" id="A0A9P4L6Y3"/>